<evidence type="ECO:0000256" key="3">
    <source>
        <dbReference type="ARBA" id="ARBA00022801"/>
    </source>
</evidence>
<dbReference type="InParanoid" id="A0A0C3D0G7"/>
<dbReference type="SUPFAM" id="SSF52540">
    <property type="entry name" value="P-loop containing nucleoside triphosphate hydrolases"/>
    <property type="match status" value="1"/>
</dbReference>
<dbReference type="Proteomes" id="UP000054321">
    <property type="component" value="Unassembled WGS sequence"/>
</dbReference>
<comment type="catalytic activity">
    <reaction evidence="6">
        <text>ATP + H2O = ADP + phosphate + H(+)</text>
        <dbReference type="Rhea" id="RHEA:13065"/>
        <dbReference type="ChEBI" id="CHEBI:15377"/>
        <dbReference type="ChEBI" id="CHEBI:15378"/>
        <dbReference type="ChEBI" id="CHEBI:30616"/>
        <dbReference type="ChEBI" id="CHEBI:43474"/>
        <dbReference type="ChEBI" id="CHEBI:456216"/>
        <dbReference type="EC" id="3.6.4.13"/>
    </reaction>
</comment>
<dbReference type="InterPro" id="IPR011709">
    <property type="entry name" value="DEAD-box_helicase_OB_fold"/>
</dbReference>
<dbReference type="PROSITE" id="PS51192">
    <property type="entry name" value="HELICASE_ATP_BIND_1"/>
    <property type="match status" value="1"/>
</dbReference>
<gene>
    <name evidence="10" type="ORF">OIDMADRAFT_157006</name>
</gene>
<dbReference type="GO" id="GO:0003725">
    <property type="term" value="F:double-stranded RNA binding"/>
    <property type="evidence" value="ECO:0007669"/>
    <property type="project" value="TreeGrafter"/>
</dbReference>
<keyword evidence="2" id="KW-0547">Nucleotide-binding</keyword>
<dbReference type="PROSITE" id="PS00690">
    <property type="entry name" value="DEAH_ATP_HELICASE"/>
    <property type="match status" value="1"/>
</dbReference>
<evidence type="ECO:0000256" key="2">
    <source>
        <dbReference type="ARBA" id="ARBA00022741"/>
    </source>
</evidence>
<evidence type="ECO:0000259" key="9">
    <source>
        <dbReference type="PROSITE" id="PS51194"/>
    </source>
</evidence>
<dbReference type="Pfam" id="PF21010">
    <property type="entry name" value="HA2_C"/>
    <property type="match status" value="1"/>
</dbReference>
<keyword evidence="3" id="KW-0378">Hydrolase</keyword>
<dbReference type="Pfam" id="PF00270">
    <property type="entry name" value="DEAD"/>
    <property type="match status" value="1"/>
</dbReference>
<proteinExistence type="predicted"/>
<dbReference type="InterPro" id="IPR027417">
    <property type="entry name" value="P-loop_NTPase"/>
</dbReference>
<feature type="domain" description="Helicase ATP-binding" evidence="8">
    <location>
        <begin position="138"/>
        <end position="330"/>
    </location>
</feature>
<dbReference type="SMART" id="SM00487">
    <property type="entry name" value="DEXDc"/>
    <property type="match status" value="1"/>
</dbReference>
<keyword evidence="11" id="KW-1185">Reference proteome</keyword>
<evidence type="ECO:0000256" key="5">
    <source>
        <dbReference type="ARBA" id="ARBA00022840"/>
    </source>
</evidence>
<evidence type="ECO:0000256" key="7">
    <source>
        <dbReference type="SAM" id="MobiDB-lite"/>
    </source>
</evidence>
<feature type="region of interest" description="Disordered" evidence="7">
    <location>
        <begin position="1"/>
        <end position="92"/>
    </location>
</feature>
<dbReference type="Gene3D" id="1.20.120.1080">
    <property type="match status" value="1"/>
</dbReference>
<dbReference type="PANTHER" id="PTHR18934">
    <property type="entry name" value="ATP-DEPENDENT RNA HELICASE"/>
    <property type="match status" value="1"/>
</dbReference>
<dbReference type="GO" id="GO:0000462">
    <property type="term" value="P:maturation of SSU-rRNA from tricistronic rRNA transcript (SSU-rRNA, 5.8S rRNA, LSU-rRNA)"/>
    <property type="evidence" value="ECO:0007669"/>
    <property type="project" value="EnsemblFungi"/>
</dbReference>
<dbReference type="GO" id="GO:0045943">
    <property type="term" value="P:positive regulation of transcription by RNA polymerase I"/>
    <property type="evidence" value="ECO:0007669"/>
    <property type="project" value="TreeGrafter"/>
</dbReference>
<dbReference type="OrthoDB" id="10253254at2759"/>
<dbReference type="STRING" id="913774.A0A0C3D0G7"/>
<evidence type="ECO:0000256" key="6">
    <source>
        <dbReference type="ARBA" id="ARBA00047984"/>
    </source>
</evidence>
<dbReference type="GO" id="GO:0016787">
    <property type="term" value="F:hydrolase activity"/>
    <property type="evidence" value="ECO:0007669"/>
    <property type="project" value="UniProtKB-KW"/>
</dbReference>
<dbReference type="GO" id="GO:0042802">
    <property type="term" value="F:identical protein binding"/>
    <property type="evidence" value="ECO:0007669"/>
    <property type="project" value="EnsemblFungi"/>
</dbReference>
<dbReference type="Pfam" id="PF07717">
    <property type="entry name" value="OB_NTP_bind"/>
    <property type="match status" value="1"/>
</dbReference>
<keyword evidence="4" id="KW-0347">Helicase</keyword>
<dbReference type="SMART" id="SM00490">
    <property type="entry name" value="HELICc"/>
    <property type="match status" value="1"/>
</dbReference>
<dbReference type="Gene3D" id="3.40.50.300">
    <property type="entry name" value="P-loop containing nucleotide triphosphate hydrolases"/>
    <property type="match status" value="2"/>
</dbReference>
<dbReference type="InterPro" id="IPR001650">
    <property type="entry name" value="Helicase_C-like"/>
</dbReference>
<evidence type="ECO:0000313" key="11">
    <source>
        <dbReference type="Proteomes" id="UP000054321"/>
    </source>
</evidence>
<evidence type="ECO:0000313" key="10">
    <source>
        <dbReference type="EMBL" id="KIN04739.1"/>
    </source>
</evidence>
<protein>
    <recommendedName>
        <fullName evidence="1">RNA helicase</fullName>
        <ecNumber evidence="1">3.6.4.13</ecNumber>
    </recommendedName>
</protein>
<evidence type="ECO:0000256" key="1">
    <source>
        <dbReference type="ARBA" id="ARBA00012552"/>
    </source>
</evidence>
<feature type="domain" description="Helicase C-terminal" evidence="9">
    <location>
        <begin position="360"/>
        <end position="538"/>
    </location>
</feature>
<keyword evidence="5" id="KW-0067">ATP-binding</keyword>
<sequence length="795" mass="88479">MPPKLHTKFDDKPEPSASKPEKSSSIQGNSLKHVLEDGGSDLSHTHVAKRARLGILKPESHTKVTPSIQPQKARHSQTKDTTSTQAQIPGAPEIKKKVQNLKPNGVHQPNPQLLQKAAKELEKVRKQLPIWSKKADIRWALRNNDVLLLNGETGSGKSTQTPQFLYSEPWCKKRTVKVKSKDERDEEVSVGGVIAVTEPRRVAATTLARRVAREMGSYIGKGTGSGPVGYAVRFDSYTPKGMKIKFVTEGMLLQEMLHDPHLRQYSAVIVDEIHERSVDVDLIAGFLRKLIHGDKRGRGGIPLKVVIMSATLDLGGLEAFFSKPEALSNYKPVAVEYVEGRQYDVNIFYEVKPSQDYFQNMLQTILKLHTTERLPGDILAFLTGQEEIDTMQTQLEQIAANLVKTVPRMKVMPLYGALSGQAQQDAFEKVKEPFTRKIVLATNIAETSVTVSGVHFVVDCGKSKVKQYRPQLGMESLLAKPISKVSAIQRAGRAGRETTGKCFRIYTEEDFTKLEMDELPEILRSDVVEAVLKMKACGVDNVLDFPLMDSPDIKAMEIALVQLHIMGALDEAGNLTGTGDKMARYPLPAAYGRVIIAAAESDCLLDTIDIISCLTSDTEVFLQPKTEEDQEAIETARTALENSRGDILTYLETVHHYTAENADRNDWCQKRLISTRSMKMAMSIRRQLRQICFHQKLIAELPPPDPQPVEEISPERAEIILKTFLKAFGTRTAVLGASGYHTTQGHHEITIHPSSVLYGKKVEAIMFLDNVYTAKNYAKKVSAIQANWIVEALEI</sequence>
<dbReference type="CDD" id="cd18791">
    <property type="entry name" value="SF2_C_RHA"/>
    <property type="match status" value="1"/>
</dbReference>
<dbReference type="GO" id="GO:0005524">
    <property type="term" value="F:ATP binding"/>
    <property type="evidence" value="ECO:0007669"/>
    <property type="project" value="UniProtKB-KW"/>
</dbReference>
<dbReference type="FunFam" id="3.40.50.300:FF:000145">
    <property type="entry name" value="probable ATP-dependent RNA helicase DHX40"/>
    <property type="match status" value="1"/>
</dbReference>
<dbReference type="EC" id="3.6.4.13" evidence="1"/>
<dbReference type="InterPro" id="IPR011545">
    <property type="entry name" value="DEAD/DEAH_box_helicase_dom"/>
</dbReference>
<dbReference type="InterPro" id="IPR007502">
    <property type="entry name" value="Helicase-assoc_dom"/>
</dbReference>
<dbReference type="Pfam" id="PF04408">
    <property type="entry name" value="WHD_HA2"/>
    <property type="match status" value="1"/>
</dbReference>
<dbReference type="EMBL" id="KN832872">
    <property type="protein sequence ID" value="KIN04739.1"/>
    <property type="molecule type" value="Genomic_DNA"/>
</dbReference>
<dbReference type="GO" id="GO:0032040">
    <property type="term" value="C:small-subunit processome"/>
    <property type="evidence" value="ECO:0007669"/>
    <property type="project" value="EnsemblFungi"/>
</dbReference>
<dbReference type="Pfam" id="PF00271">
    <property type="entry name" value="Helicase_C"/>
    <property type="match status" value="1"/>
</dbReference>
<evidence type="ECO:0000259" key="8">
    <source>
        <dbReference type="PROSITE" id="PS51192"/>
    </source>
</evidence>
<dbReference type="SMART" id="SM00847">
    <property type="entry name" value="HA2"/>
    <property type="match status" value="1"/>
</dbReference>
<reference evidence="11" key="2">
    <citation type="submission" date="2015-01" db="EMBL/GenBank/DDBJ databases">
        <title>Evolutionary Origins and Diversification of the Mycorrhizal Mutualists.</title>
        <authorList>
            <consortium name="DOE Joint Genome Institute"/>
            <consortium name="Mycorrhizal Genomics Consortium"/>
            <person name="Kohler A."/>
            <person name="Kuo A."/>
            <person name="Nagy L.G."/>
            <person name="Floudas D."/>
            <person name="Copeland A."/>
            <person name="Barry K.W."/>
            <person name="Cichocki N."/>
            <person name="Veneault-Fourrey C."/>
            <person name="LaButti K."/>
            <person name="Lindquist E.A."/>
            <person name="Lipzen A."/>
            <person name="Lundell T."/>
            <person name="Morin E."/>
            <person name="Murat C."/>
            <person name="Riley R."/>
            <person name="Ohm R."/>
            <person name="Sun H."/>
            <person name="Tunlid A."/>
            <person name="Henrissat B."/>
            <person name="Grigoriev I.V."/>
            <person name="Hibbett D.S."/>
            <person name="Martin F."/>
        </authorList>
    </citation>
    <scope>NUCLEOTIDE SEQUENCE [LARGE SCALE GENOMIC DNA]</scope>
    <source>
        <strain evidence="11">Zn</strain>
    </source>
</reference>
<name>A0A0C3D0G7_OIDMZ</name>
<dbReference type="AlphaFoldDB" id="A0A0C3D0G7"/>
<dbReference type="InterPro" id="IPR002464">
    <property type="entry name" value="DNA/RNA_helicase_DEAH_CS"/>
</dbReference>
<dbReference type="GO" id="GO:0003724">
    <property type="term" value="F:RNA helicase activity"/>
    <property type="evidence" value="ECO:0007669"/>
    <property type="project" value="UniProtKB-EC"/>
</dbReference>
<reference evidence="10 11" key="1">
    <citation type="submission" date="2014-04" db="EMBL/GenBank/DDBJ databases">
        <authorList>
            <consortium name="DOE Joint Genome Institute"/>
            <person name="Kuo A."/>
            <person name="Martino E."/>
            <person name="Perotto S."/>
            <person name="Kohler A."/>
            <person name="Nagy L.G."/>
            <person name="Floudas D."/>
            <person name="Copeland A."/>
            <person name="Barry K.W."/>
            <person name="Cichocki N."/>
            <person name="Veneault-Fourrey C."/>
            <person name="LaButti K."/>
            <person name="Lindquist E.A."/>
            <person name="Lipzen A."/>
            <person name="Lundell T."/>
            <person name="Morin E."/>
            <person name="Murat C."/>
            <person name="Sun H."/>
            <person name="Tunlid A."/>
            <person name="Henrissat B."/>
            <person name="Grigoriev I.V."/>
            <person name="Hibbett D.S."/>
            <person name="Martin F."/>
            <person name="Nordberg H.P."/>
            <person name="Cantor M.N."/>
            <person name="Hua S.X."/>
        </authorList>
    </citation>
    <scope>NUCLEOTIDE SEQUENCE [LARGE SCALE GENOMIC DNA]</scope>
    <source>
        <strain evidence="10 11">Zn</strain>
    </source>
</reference>
<evidence type="ECO:0000256" key="4">
    <source>
        <dbReference type="ARBA" id="ARBA00022806"/>
    </source>
</evidence>
<feature type="compositionally biased region" description="Basic and acidic residues" evidence="7">
    <location>
        <begin position="7"/>
        <end position="22"/>
    </location>
</feature>
<dbReference type="InterPro" id="IPR048333">
    <property type="entry name" value="HA2_WH"/>
</dbReference>
<dbReference type="PANTHER" id="PTHR18934:SF118">
    <property type="entry name" value="ATP-DEPENDENT RNA HELICASE DHX33"/>
    <property type="match status" value="1"/>
</dbReference>
<accession>A0A0C3D0G7</accession>
<organism evidence="10 11">
    <name type="scientific">Oidiodendron maius (strain Zn)</name>
    <dbReference type="NCBI Taxonomy" id="913774"/>
    <lineage>
        <taxon>Eukaryota</taxon>
        <taxon>Fungi</taxon>
        <taxon>Dikarya</taxon>
        <taxon>Ascomycota</taxon>
        <taxon>Pezizomycotina</taxon>
        <taxon>Leotiomycetes</taxon>
        <taxon>Leotiomycetes incertae sedis</taxon>
        <taxon>Myxotrichaceae</taxon>
        <taxon>Oidiodendron</taxon>
    </lineage>
</organism>
<dbReference type="PROSITE" id="PS51194">
    <property type="entry name" value="HELICASE_CTER"/>
    <property type="match status" value="1"/>
</dbReference>
<dbReference type="HOGENOM" id="CLU_001832_5_11_1"/>
<dbReference type="InterPro" id="IPR014001">
    <property type="entry name" value="Helicase_ATP-bd"/>
</dbReference>
<dbReference type="CDD" id="cd17917">
    <property type="entry name" value="DEXHc_RHA-like"/>
    <property type="match status" value="1"/>
</dbReference>